<name>A0A6I3RWV2_9BURK</name>
<proteinExistence type="predicted"/>
<reference evidence="2 3" key="1">
    <citation type="journal article" date="2019" name="Nat. Med.">
        <title>A library of human gut bacterial isolates paired with longitudinal multiomics data enables mechanistic microbiome research.</title>
        <authorList>
            <person name="Poyet M."/>
            <person name="Groussin M."/>
            <person name="Gibbons S.M."/>
            <person name="Avila-Pacheco J."/>
            <person name="Jiang X."/>
            <person name="Kearney S.M."/>
            <person name="Perrotta A.R."/>
            <person name="Berdy B."/>
            <person name="Zhao S."/>
            <person name="Lieberman T.D."/>
            <person name="Swanson P.K."/>
            <person name="Smith M."/>
            <person name="Roesemann S."/>
            <person name="Alexander J.E."/>
            <person name="Rich S.A."/>
            <person name="Livny J."/>
            <person name="Vlamakis H."/>
            <person name="Clish C."/>
            <person name="Bullock K."/>
            <person name="Deik A."/>
            <person name="Scott J."/>
            <person name="Pierce K.A."/>
            <person name="Xavier R.J."/>
            <person name="Alm E.J."/>
        </authorList>
    </citation>
    <scope>NUCLEOTIDE SEQUENCE [LARGE SCALE GENOMIC DNA]</scope>
    <source>
        <strain evidence="2 3">BIOML-A2</strain>
    </source>
</reference>
<dbReference type="SUPFAM" id="SSF81342">
    <property type="entry name" value="Transmembrane di-heme cytochromes"/>
    <property type="match status" value="1"/>
</dbReference>
<accession>A0A6I3RWV2</accession>
<protein>
    <submittedName>
        <fullName evidence="2">DUF4405 domain-containing protein</fullName>
    </submittedName>
</protein>
<dbReference type="Pfam" id="PF14358">
    <property type="entry name" value="DUF4405"/>
    <property type="match status" value="1"/>
</dbReference>
<feature type="domain" description="Flavinylation-associated cytochrome" evidence="1">
    <location>
        <begin position="71"/>
        <end position="127"/>
    </location>
</feature>
<dbReference type="Proteomes" id="UP000462362">
    <property type="component" value="Unassembled WGS sequence"/>
</dbReference>
<dbReference type="GO" id="GO:0022904">
    <property type="term" value="P:respiratory electron transport chain"/>
    <property type="evidence" value="ECO:0007669"/>
    <property type="project" value="InterPro"/>
</dbReference>
<dbReference type="GO" id="GO:0016020">
    <property type="term" value="C:membrane"/>
    <property type="evidence" value="ECO:0007669"/>
    <property type="project" value="InterPro"/>
</dbReference>
<sequence>MPKISAGTLVKAALLAAFPFLVGINGTEESLHEYLAIVVLLIAVQHLLKQKWWFGMMRFGLRNQPLKLKMTTLLLVSFCCTVISGILISRYAFPAARIKAIQPVILDLHHFFGYTTFFLTFLHVGAHLKARKLFTRMPYLPLFGALFSIPICFLGLGYFDDEGPLFSLLDSLDLFFFETGKPPVLIITEVFLLGFFMICVGLFTEAAVARRRINA</sequence>
<evidence type="ECO:0000313" key="3">
    <source>
        <dbReference type="Proteomes" id="UP000462362"/>
    </source>
</evidence>
<dbReference type="RefSeq" id="WP_155165086.1">
    <property type="nucleotide sequence ID" value="NZ_DBGEHT010000195.1"/>
</dbReference>
<evidence type="ECO:0000259" key="1">
    <source>
        <dbReference type="Pfam" id="PF14358"/>
    </source>
</evidence>
<dbReference type="EMBL" id="WNCL01000002">
    <property type="protein sequence ID" value="MTU42249.1"/>
    <property type="molecule type" value="Genomic_DNA"/>
</dbReference>
<gene>
    <name evidence="2" type="ORF">GMD42_01160</name>
</gene>
<organism evidence="2 3">
    <name type="scientific">Parasutterella excrementihominis</name>
    <dbReference type="NCBI Taxonomy" id="487175"/>
    <lineage>
        <taxon>Bacteria</taxon>
        <taxon>Pseudomonadati</taxon>
        <taxon>Pseudomonadota</taxon>
        <taxon>Betaproteobacteria</taxon>
        <taxon>Burkholderiales</taxon>
        <taxon>Sutterellaceae</taxon>
        <taxon>Parasutterella</taxon>
    </lineage>
</organism>
<evidence type="ECO:0000313" key="2">
    <source>
        <dbReference type="EMBL" id="MTU42249.1"/>
    </source>
</evidence>
<dbReference type="InterPro" id="IPR016174">
    <property type="entry name" value="Di-haem_cyt_TM"/>
</dbReference>
<comment type="caution">
    <text evidence="2">The sequence shown here is derived from an EMBL/GenBank/DDBJ whole genome shotgun (WGS) entry which is preliminary data.</text>
</comment>
<dbReference type="AlphaFoldDB" id="A0A6I3RWV2"/>
<dbReference type="InterPro" id="IPR025517">
    <property type="entry name" value="DUF4405"/>
</dbReference>